<dbReference type="InterPro" id="IPR015422">
    <property type="entry name" value="PyrdxlP-dep_Trfase_small"/>
</dbReference>
<dbReference type="InterPro" id="IPR015421">
    <property type="entry name" value="PyrdxlP-dep_Trfase_major"/>
</dbReference>
<dbReference type="Pfam" id="PF01053">
    <property type="entry name" value="Cys_Met_Meta_PP"/>
    <property type="match status" value="1"/>
</dbReference>
<dbReference type="Proteomes" id="UP001596106">
    <property type="component" value="Unassembled WGS sequence"/>
</dbReference>
<reference evidence="5" key="1">
    <citation type="journal article" date="2019" name="Int. J. Syst. Evol. Microbiol.">
        <title>The Global Catalogue of Microorganisms (GCM) 10K type strain sequencing project: providing services to taxonomists for standard genome sequencing and annotation.</title>
        <authorList>
            <consortium name="The Broad Institute Genomics Platform"/>
            <consortium name="The Broad Institute Genome Sequencing Center for Infectious Disease"/>
            <person name="Wu L."/>
            <person name="Ma J."/>
        </authorList>
    </citation>
    <scope>NUCLEOTIDE SEQUENCE [LARGE SCALE GENOMIC DNA]</scope>
    <source>
        <strain evidence="5">CCUG 55250</strain>
    </source>
</reference>
<dbReference type="InterPro" id="IPR015424">
    <property type="entry name" value="PyrdxlP-dep_Trfase"/>
</dbReference>
<dbReference type="NCBIfam" id="NF006097">
    <property type="entry name" value="PRK08249.1"/>
    <property type="match status" value="1"/>
</dbReference>
<dbReference type="PANTHER" id="PTHR11808:SF80">
    <property type="entry name" value="CYSTATHIONINE GAMMA-LYASE"/>
    <property type="match status" value="1"/>
</dbReference>
<accession>A0ABW0IAG2</accession>
<dbReference type="RefSeq" id="WP_379845571.1">
    <property type="nucleotide sequence ID" value="NZ_JBHSMA010000003.1"/>
</dbReference>
<dbReference type="CDD" id="cd00614">
    <property type="entry name" value="CGS_like"/>
    <property type="match status" value="1"/>
</dbReference>
<dbReference type="InterPro" id="IPR000277">
    <property type="entry name" value="Cys/Met-Metab_PyrdxlP-dep_enz"/>
</dbReference>
<protein>
    <submittedName>
        <fullName evidence="4">Cystathionine gamma-synthase family protein</fullName>
    </submittedName>
</protein>
<dbReference type="EMBL" id="JBHSMA010000003">
    <property type="protein sequence ID" value="MFC5410286.1"/>
    <property type="molecule type" value="Genomic_DNA"/>
</dbReference>
<dbReference type="SUPFAM" id="SSF53383">
    <property type="entry name" value="PLP-dependent transferases"/>
    <property type="match status" value="1"/>
</dbReference>
<keyword evidence="5" id="KW-1185">Reference proteome</keyword>
<evidence type="ECO:0000313" key="4">
    <source>
        <dbReference type="EMBL" id="MFC5410286.1"/>
    </source>
</evidence>
<proteinExistence type="inferred from homology"/>
<evidence type="ECO:0000256" key="3">
    <source>
        <dbReference type="RuleBase" id="RU362118"/>
    </source>
</evidence>
<dbReference type="PROSITE" id="PS00868">
    <property type="entry name" value="CYS_MET_METAB_PP"/>
    <property type="match status" value="1"/>
</dbReference>
<dbReference type="Gene3D" id="3.40.640.10">
    <property type="entry name" value="Type I PLP-dependent aspartate aminotransferase-like (Major domain)"/>
    <property type="match status" value="1"/>
</dbReference>
<gene>
    <name evidence="4" type="ORF">ACFPMF_13250</name>
</gene>
<comment type="similarity">
    <text evidence="3">Belongs to the trans-sulfuration enzymes family.</text>
</comment>
<sequence>MDFFAQKKGTTAVWAGEDAQGATGATTAPIVNSVAFSYHDLDEWYAVATGKTEGHIYSRNTNPTVQVLEEKIRILESAEAATSFATGMGAISNTLFALLGPGKRVVSIKDTYGGTSRLFLDFLPAYQIDITLCETGNHEAMEAEIASGCDLVYLETPTNPTLKVVDLKRLAAAAHRVGAIVVVDNTFATPINQNPLQLGADLVVHSATKFLCGHSDAMGGLLCGKKELVEKVFRFREINGASLQAEPAYLIARGMKTLELRIERQNASALKIARFLKAHPAIGDVFYPGLDTHPGHAIAAAQMSGFGGVLSFSLKGDYEDVKAFLTSLRLVHLAASLGSVSTLAGPPRTTSHVELTEAQRAQLGIPESLIRYSVGIENVEDLIADLSQALAVLKPVSQPANS</sequence>
<dbReference type="PIRSF" id="PIRSF001434">
    <property type="entry name" value="CGS"/>
    <property type="match status" value="1"/>
</dbReference>
<dbReference type="PANTHER" id="PTHR11808">
    <property type="entry name" value="TRANS-SULFURATION ENZYME FAMILY MEMBER"/>
    <property type="match status" value="1"/>
</dbReference>
<evidence type="ECO:0000256" key="1">
    <source>
        <dbReference type="ARBA" id="ARBA00001933"/>
    </source>
</evidence>
<evidence type="ECO:0000256" key="2">
    <source>
        <dbReference type="ARBA" id="ARBA00022898"/>
    </source>
</evidence>
<dbReference type="InterPro" id="IPR054542">
    <property type="entry name" value="Cys_met_metab_PP"/>
</dbReference>
<dbReference type="Gene3D" id="3.90.1150.10">
    <property type="entry name" value="Aspartate Aminotransferase, domain 1"/>
    <property type="match status" value="1"/>
</dbReference>
<name>A0ABW0IAG2_9BACT</name>
<keyword evidence="2 3" id="KW-0663">Pyridoxal phosphate</keyword>
<comment type="caution">
    <text evidence="4">The sequence shown here is derived from an EMBL/GenBank/DDBJ whole genome shotgun (WGS) entry which is preliminary data.</text>
</comment>
<organism evidence="4 5">
    <name type="scientific">Larkinella bovis</name>
    <dbReference type="NCBI Taxonomy" id="683041"/>
    <lineage>
        <taxon>Bacteria</taxon>
        <taxon>Pseudomonadati</taxon>
        <taxon>Bacteroidota</taxon>
        <taxon>Cytophagia</taxon>
        <taxon>Cytophagales</taxon>
        <taxon>Spirosomataceae</taxon>
        <taxon>Larkinella</taxon>
    </lineage>
</organism>
<evidence type="ECO:0000313" key="5">
    <source>
        <dbReference type="Proteomes" id="UP001596106"/>
    </source>
</evidence>
<comment type="cofactor">
    <cofactor evidence="1 3">
        <name>pyridoxal 5'-phosphate</name>
        <dbReference type="ChEBI" id="CHEBI:597326"/>
    </cofactor>
</comment>